<evidence type="ECO:0000313" key="1">
    <source>
        <dbReference type="Proteomes" id="UP000887579"/>
    </source>
</evidence>
<organism evidence="1 2">
    <name type="scientific">Panagrolaimus sp. ES5</name>
    <dbReference type="NCBI Taxonomy" id="591445"/>
    <lineage>
        <taxon>Eukaryota</taxon>
        <taxon>Metazoa</taxon>
        <taxon>Ecdysozoa</taxon>
        <taxon>Nematoda</taxon>
        <taxon>Chromadorea</taxon>
        <taxon>Rhabditida</taxon>
        <taxon>Tylenchina</taxon>
        <taxon>Panagrolaimomorpha</taxon>
        <taxon>Panagrolaimoidea</taxon>
        <taxon>Panagrolaimidae</taxon>
        <taxon>Panagrolaimus</taxon>
    </lineage>
</organism>
<sequence length="588" mass="65234">MVSWLCRQSSNSSSSKSITKNKCLFLWLSTLFVYSYGSAANTVHDLAKIQFEPKYIHDLFEGQNTTVYVKVLFDENEFLKSPYFNKSLRISVKTLHNEVATSDISYLVINLSHLIAVNDSFEYNFNTNIDSHMMGKTALQVRLISIDNAHAVAGAGEELFEFMEYAAANDDEIQSFGSELKPVEGASRMDLWVKREEDGDKLTKLFVLTLIFLLTIANILMGCELNLITVLSTIKSLTPPAIGCVTQFLLMPLIAYTISHFILLPRGLNSFALGLFVTSCSPGGSASNFWTLLLEGNVNLSITMTFISTVASLVLIPFWMNILGHKFLQGSTDGVHVKVPYLNIVSALLILIVPLLIGIAIAKFKPNIAAKAKKILRPFIIFVLIFVITFGTLLNLYMFKLLTWPALLAGFLLPWCGFMFGCFSALIFGQKPANVTAIAIETGVQNTGIAIMLLKFSFQQPDADISSLIPVIVACFTPFPILLGYGVHLFIKSIKNRKTPLIDLEKETPSVSFNTKTSKPFTTIKSPTTSSLSSKVQDGCHQSLIHHYPTMNQGNMSSSFEESLTEEEKVKYMEEMFEQGCIRGAIPE</sequence>
<dbReference type="Proteomes" id="UP000887579">
    <property type="component" value="Unplaced"/>
</dbReference>
<evidence type="ECO:0000313" key="2">
    <source>
        <dbReference type="WBParaSite" id="ES5_v2.g17738.t1"/>
    </source>
</evidence>
<protein>
    <submittedName>
        <fullName evidence="2">PIN-like protein</fullName>
    </submittedName>
</protein>
<accession>A0AC34FKD8</accession>
<reference evidence="2" key="1">
    <citation type="submission" date="2022-11" db="UniProtKB">
        <authorList>
            <consortium name="WormBaseParasite"/>
        </authorList>
    </citation>
    <scope>IDENTIFICATION</scope>
</reference>
<proteinExistence type="predicted"/>
<name>A0AC34FKD8_9BILA</name>
<dbReference type="WBParaSite" id="ES5_v2.g17738.t1">
    <property type="protein sequence ID" value="ES5_v2.g17738.t1"/>
    <property type="gene ID" value="ES5_v2.g17738"/>
</dbReference>